<dbReference type="GO" id="GO:0005634">
    <property type="term" value="C:nucleus"/>
    <property type="evidence" value="ECO:0007669"/>
    <property type="project" value="UniProtKB-SubCell"/>
</dbReference>
<evidence type="ECO:0000256" key="7">
    <source>
        <dbReference type="ARBA" id="ARBA00023163"/>
    </source>
</evidence>
<dbReference type="GeneID" id="63743374"/>
<evidence type="ECO:0000256" key="8">
    <source>
        <dbReference type="ARBA" id="ARBA00023242"/>
    </source>
</evidence>
<dbReference type="SUPFAM" id="SSF57667">
    <property type="entry name" value="beta-beta-alpha zinc fingers"/>
    <property type="match status" value="1"/>
</dbReference>
<dbReference type="GO" id="GO:0051701">
    <property type="term" value="P:biological process involved in interaction with host"/>
    <property type="evidence" value="ECO:0007669"/>
    <property type="project" value="UniProtKB-ARBA"/>
</dbReference>
<dbReference type="GO" id="GO:0008270">
    <property type="term" value="F:zinc ion binding"/>
    <property type="evidence" value="ECO:0007669"/>
    <property type="project" value="UniProtKB-KW"/>
</dbReference>
<feature type="compositionally biased region" description="Polar residues" evidence="10">
    <location>
        <begin position="381"/>
        <end position="402"/>
    </location>
</feature>
<feature type="compositionally biased region" description="Basic and acidic residues" evidence="10">
    <location>
        <begin position="75"/>
        <end position="86"/>
    </location>
</feature>
<evidence type="ECO:0000259" key="11">
    <source>
        <dbReference type="PROSITE" id="PS50157"/>
    </source>
</evidence>
<dbReference type="STRING" id="1073089.A0A1L9RVY5"/>
<dbReference type="PROSITE" id="PS50157">
    <property type="entry name" value="ZINC_FINGER_C2H2_2"/>
    <property type="match status" value="2"/>
</dbReference>
<comment type="subcellular location">
    <subcellularLocation>
        <location evidence="1">Nucleus</location>
    </subcellularLocation>
</comment>
<name>A0A1L9RVY5_ASPWE</name>
<feature type="region of interest" description="Disordered" evidence="10">
    <location>
        <begin position="513"/>
        <end position="555"/>
    </location>
</feature>
<organism evidence="12 13">
    <name type="scientific">Aspergillus wentii DTO 134E9</name>
    <dbReference type="NCBI Taxonomy" id="1073089"/>
    <lineage>
        <taxon>Eukaryota</taxon>
        <taxon>Fungi</taxon>
        <taxon>Dikarya</taxon>
        <taxon>Ascomycota</taxon>
        <taxon>Pezizomycotina</taxon>
        <taxon>Eurotiomycetes</taxon>
        <taxon>Eurotiomycetidae</taxon>
        <taxon>Eurotiales</taxon>
        <taxon>Aspergillaceae</taxon>
        <taxon>Aspergillus</taxon>
        <taxon>Aspergillus subgen. Cremei</taxon>
    </lineage>
</organism>
<feature type="domain" description="C2H2-type" evidence="11">
    <location>
        <begin position="133"/>
        <end position="160"/>
    </location>
</feature>
<keyword evidence="8" id="KW-0539">Nucleus</keyword>
<dbReference type="GO" id="GO:0045944">
    <property type="term" value="P:positive regulation of transcription by RNA polymerase II"/>
    <property type="evidence" value="ECO:0007669"/>
    <property type="project" value="UniProtKB-ARBA"/>
</dbReference>
<dbReference type="GO" id="GO:0000981">
    <property type="term" value="F:DNA-binding transcription factor activity, RNA polymerase II-specific"/>
    <property type="evidence" value="ECO:0007669"/>
    <property type="project" value="TreeGrafter"/>
</dbReference>
<dbReference type="AlphaFoldDB" id="A0A1L9RVY5"/>
<feature type="region of interest" description="Disordered" evidence="10">
    <location>
        <begin position="248"/>
        <end position="271"/>
    </location>
</feature>
<keyword evidence="7" id="KW-0804">Transcription</keyword>
<evidence type="ECO:0000256" key="3">
    <source>
        <dbReference type="ARBA" id="ARBA00022737"/>
    </source>
</evidence>
<dbReference type="Proteomes" id="UP000184383">
    <property type="component" value="Unassembled WGS sequence"/>
</dbReference>
<feature type="domain" description="C2H2-type" evidence="11">
    <location>
        <begin position="102"/>
        <end position="132"/>
    </location>
</feature>
<evidence type="ECO:0000313" key="12">
    <source>
        <dbReference type="EMBL" id="OJJ39100.1"/>
    </source>
</evidence>
<feature type="compositionally biased region" description="Polar residues" evidence="10">
    <location>
        <begin position="46"/>
        <end position="61"/>
    </location>
</feature>
<evidence type="ECO:0000256" key="9">
    <source>
        <dbReference type="PROSITE-ProRule" id="PRU00042"/>
    </source>
</evidence>
<dbReference type="PANTHER" id="PTHR19818">
    <property type="entry name" value="ZINC FINGER PROTEIN ZIC AND GLI"/>
    <property type="match status" value="1"/>
</dbReference>
<feature type="region of interest" description="Disordered" evidence="10">
    <location>
        <begin position="352"/>
        <end position="438"/>
    </location>
</feature>
<dbReference type="PANTHER" id="PTHR19818:SF139">
    <property type="entry name" value="PAIR-RULE PROTEIN ODD-PAIRED"/>
    <property type="match status" value="1"/>
</dbReference>
<dbReference type="Gene3D" id="3.30.160.60">
    <property type="entry name" value="Classic Zinc Finger"/>
    <property type="match status" value="2"/>
</dbReference>
<feature type="compositionally biased region" description="Polar residues" evidence="10">
    <location>
        <begin position="1"/>
        <end position="14"/>
    </location>
</feature>
<feature type="compositionally biased region" description="Polar residues" evidence="10">
    <location>
        <begin position="513"/>
        <end position="522"/>
    </location>
</feature>
<dbReference type="OrthoDB" id="624345at2759"/>
<feature type="compositionally biased region" description="Basic and acidic residues" evidence="10">
    <location>
        <begin position="352"/>
        <end position="366"/>
    </location>
</feature>
<dbReference type="RefSeq" id="XP_040692776.1">
    <property type="nucleotide sequence ID" value="XM_040827526.1"/>
</dbReference>
<keyword evidence="13" id="KW-1185">Reference proteome</keyword>
<evidence type="ECO:0000256" key="5">
    <source>
        <dbReference type="ARBA" id="ARBA00022833"/>
    </source>
</evidence>
<proteinExistence type="predicted"/>
<dbReference type="InterPro" id="IPR036236">
    <property type="entry name" value="Znf_C2H2_sf"/>
</dbReference>
<feature type="compositionally biased region" description="Polar residues" evidence="10">
    <location>
        <begin position="22"/>
        <end position="38"/>
    </location>
</feature>
<keyword evidence="6" id="KW-0805">Transcription regulation</keyword>
<feature type="compositionally biased region" description="Low complexity" evidence="10">
    <location>
        <begin position="207"/>
        <end position="222"/>
    </location>
</feature>
<dbReference type="InterPro" id="IPR013087">
    <property type="entry name" value="Znf_C2H2_type"/>
</dbReference>
<accession>A0A1L9RVY5</accession>
<feature type="region of interest" description="Disordered" evidence="10">
    <location>
        <begin position="595"/>
        <end position="615"/>
    </location>
</feature>
<evidence type="ECO:0000256" key="10">
    <source>
        <dbReference type="SAM" id="MobiDB-lite"/>
    </source>
</evidence>
<evidence type="ECO:0000256" key="6">
    <source>
        <dbReference type="ARBA" id="ARBA00023015"/>
    </source>
</evidence>
<gene>
    <name evidence="12" type="ORF">ASPWEDRAFT_102966</name>
</gene>
<reference evidence="13" key="1">
    <citation type="journal article" date="2017" name="Genome Biol.">
        <title>Comparative genomics reveals high biological diversity and specific adaptations in the industrially and medically important fungal genus Aspergillus.</title>
        <authorList>
            <person name="de Vries R.P."/>
            <person name="Riley R."/>
            <person name="Wiebenga A."/>
            <person name="Aguilar-Osorio G."/>
            <person name="Amillis S."/>
            <person name="Uchima C.A."/>
            <person name="Anderluh G."/>
            <person name="Asadollahi M."/>
            <person name="Askin M."/>
            <person name="Barry K."/>
            <person name="Battaglia E."/>
            <person name="Bayram O."/>
            <person name="Benocci T."/>
            <person name="Braus-Stromeyer S.A."/>
            <person name="Caldana C."/>
            <person name="Canovas D."/>
            <person name="Cerqueira G.C."/>
            <person name="Chen F."/>
            <person name="Chen W."/>
            <person name="Choi C."/>
            <person name="Clum A."/>
            <person name="Dos Santos R.A."/>
            <person name="Damasio A.R."/>
            <person name="Diallinas G."/>
            <person name="Emri T."/>
            <person name="Fekete E."/>
            <person name="Flipphi M."/>
            <person name="Freyberg S."/>
            <person name="Gallo A."/>
            <person name="Gournas C."/>
            <person name="Habgood R."/>
            <person name="Hainaut M."/>
            <person name="Harispe M.L."/>
            <person name="Henrissat B."/>
            <person name="Hilden K.S."/>
            <person name="Hope R."/>
            <person name="Hossain A."/>
            <person name="Karabika E."/>
            <person name="Karaffa L."/>
            <person name="Karanyi Z."/>
            <person name="Krasevec N."/>
            <person name="Kuo A."/>
            <person name="Kusch H."/>
            <person name="LaButti K."/>
            <person name="Lagendijk E.L."/>
            <person name="Lapidus A."/>
            <person name="Levasseur A."/>
            <person name="Lindquist E."/>
            <person name="Lipzen A."/>
            <person name="Logrieco A.F."/>
            <person name="MacCabe A."/>
            <person name="Maekelae M.R."/>
            <person name="Malavazi I."/>
            <person name="Melin P."/>
            <person name="Meyer V."/>
            <person name="Mielnichuk N."/>
            <person name="Miskei M."/>
            <person name="Molnar A.P."/>
            <person name="Mule G."/>
            <person name="Ngan C.Y."/>
            <person name="Orejas M."/>
            <person name="Orosz E."/>
            <person name="Ouedraogo J.P."/>
            <person name="Overkamp K.M."/>
            <person name="Park H.-S."/>
            <person name="Perrone G."/>
            <person name="Piumi F."/>
            <person name="Punt P.J."/>
            <person name="Ram A.F."/>
            <person name="Ramon A."/>
            <person name="Rauscher S."/>
            <person name="Record E."/>
            <person name="Riano-Pachon D.M."/>
            <person name="Robert V."/>
            <person name="Roehrig J."/>
            <person name="Ruller R."/>
            <person name="Salamov A."/>
            <person name="Salih N.S."/>
            <person name="Samson R.A."/>
            <person name="Sandor E."/>
            <person name="Sanguinetti M."/>
            <person name="Schuetze T."/>
            <person name="Sepcic K."/>
            <person name="Shelest E."/>
            <person name="Sherlock G."/>
            <person name="Sophianopoulou V."/>
            <person name="Squina F.M."/>
            <person name="Sun H."/>
            <person name="Susca A."/>
            <person name="Todd R.B."/>
            <person name="Tsang A."/>
            <person name="Unkles S.E."/>
            <person name="van de Wiele N."/>
            <person name="van Rossen-Uffink D."/>
            <person name="Oliveira J.V."/>
            <person name="Vesth T.C."/>
            <person name="Visser J."/>
            <person name="Yu J.-H."/>
            <person name="Zhou M."/>
            <person name="Andersen M.R."/>
            <person name="Archer D.B."/>
            <person name="Baker S.E."/>
            <person name="Benoit I."/>
            <person name="Brakhage A.A."/>
            <person name="Braus G.H."/>
            <person name="Fischer R."/>
            <person name="Frisvad J.C."/>
            <person name="Goldman G.H."/>
            <person name="Houbraken J."/>
            <person name="Oakley B."/>
            <person name="Pocsi I."/>
            <person name="Scazzocchio C."/>
            <person name="Seiboth B."/>
            <person name="vanKuyk P.A."/>
            <person name="Wortman J."/>
            <person name="Dyer P.S."/>
            <person name="Grigoriev I.V."/>
        </authorList>
    </citation>
    <scope>NUCLEOTIDE SEQUENCE [LARGE SCALE GENOMIC DNA]</scope>
    <source>
        <strain evidence="13">DTO 134E9</strain>
    </source>
</reference>
<dbReference type="GO" id="GO:0000978">
    <property type="term" value="F:RNA polymerase II cis-regulatory region sequence-specific DNA binding"/>
    <property type="evidence" value="ECO:0007669"/>
    <property type="project" value="TreeGrafter"/>
</dbReference>
<dbReference type="FunFam" id="3.30.160.60:FF:000758">
    <property type="entry name" value="C2H2 transcription factor, putative"/>
    <property type="match status" value="1"/>
</dbReference>
<keyword evidence="3" id="KW-0677">Repeat</keyword>
<protein>
    <recommendedName>
        <fullName evidence="11">C2H2-type domain-containing protein</fullName>
    </recommendedName>
</protein>
<keyword evidence="5" id="KW-0862">Zinc</keyword>
<feature type="region of interest" description="Disordered" evidence="10">
    <location>
        <begin position="166"/>
        <end position="234"/>
    </location>
</feature>
<keyword evidence="4 9" id="KW-0863">Zinc-finger</keyword>
<sequence>MSSFLPVNNMSSPQDRVMEDATTPTTPRPNSHTLSAQESTDDTDSRLGNSNNGDCARSQGSAPPMPDDSAPGDSDGERDGSDHETDPGSTAPPSKKKKGQRFYCTDFPPCNLSFTRSEHLARHIRKHTGERPFQCHCSRRFSRLDNLRQHAQTVHVNEEIPGDSLAATGTRFQRQIRTDRVRPPGRARAGTAGSQGAHSRGHSRNLSASSITSTASTFSQPPEIRRRPPPLIMANDGSARARLALDTMADPPRTPPGRGIGPSAGSPYTPSNMFGGGSPHVGSPMSTASHASGFWDGKTAARRLSVPTGTNPFIPQHAHAYPPGYVGPAATTAYPSAGGVFASPVSSNYSVSRDEASQGAEADLRRRTWHPTTYYPRPATSGLNNYQTPDGYQSSLGSSGSAEQPPRLPGIESFDKVVSQQRPLTPPVRKPSPMQVDTHSRPPPGYAFGGGFNYNAPAARPPPPVSGPGHRRGHVSWDMSLHTNLTGLNIRDKPQRDASHWGQQTIAEIQNVASRPSSSYQATVPHPHEKVHRWSHATRTSPEDSSSSEGVNTPSTASLEYHPAIVHNNGYIEPHHPPLTSDSSQTVCAPVPSPSENYHVKHEPRSEFYSNSSREPGMGRLEALVAVATSENKSAKVFV</sequence>
<feature type="compositionally biased region" description="Polar residues" evidence="10">
    <location>
        <begin position="537"/>
        <end position="555"/>
    </location>
</feature>
<evidence type="ECO:0000256" key="2">
    <source>
        <dbReference type="ARBA" id="ARBA00022723"/>
    </source>
</evidence>
<dbReference type="InterPro" id="IPR050329">
    <property type="entry name" value="GLI_C2H2-zinc-finger"/>
</dbReference>
<keyword evidence="2" id="KW-0479">Metal-binding</keyword>
<evidence type="ECO:0000256" key="1">
    <source>
        <dbReference type="ARBA" id="ARBA00004123"/>
    </source>
</evidence>
<evidence type="ECO:0000256" key="4">
    <source>
        <dbReference type="ARBA" id="ARBA00022771"/>
    </source>
</evidence>
<evidence type="ECO:0000313" key="13">
    <source>
        <dbReference type="Proteomes" id="UP000184383"/>
    </source>
</evidence>
<dbReference type="VEuPathDB" id="FungiDB:ASPWEDRAFT_102966"/>
<feature type="region of interest" description="Disordered" evidence="10">
    <location>
        <begin position="1"/>
        <end position="101"/>
    </location>
</feature>
<dbReference type="FunFam" id="3.30.160.60:FF:000606">
    <property type="entry name" value="C2H2 transcription factor, putative"/>
    <property type="match status" value="1"/>
</dbReference>
<dbReference type="EMBL" id="KV878210">
    <property type="protein sequence ID" value="OJJ39100.1"/>
    <property type="molecule type" value="Genomic_DNA"/>
</dbReference>